<dbReference type="GO" id="GO:0012505">
    <property type="term" value="C:endomembrane system"/>
    <property type="evidence" value="ECO:0007669"/>
    <property type="project" value="UniProtKB-SubCell"/>
</dbReference>
<comment type="pathway">
    <text evidence="4">Protein modification; protein glycosylation.</text>
</comment>
<dbReference type="EMBL" id="HBHY01016135">
    <property type="protein sequence ID" value="CAE0145610.1"/>
    <property type="molecule type" value="Transcribed_RNA"/>
</dbReference>
<evidence type="ECO:0000256" key="1">
    <source>
        <dbReference type="ARBA" id="ARBA00001936"/>
    </source>
</evidence>
<evidence type="ECO:0000256" key="2">
    <source>
        <dbReference type="ARBA" id="ARBA00001946"/>
    </source>
</evidence>
<feature type="domain" description="Oligosaccharyl transferase STT3 N-terminal" evidence="18">
    <location>
        <begin position="15"/>
        <end position="406"/>
    </location>
</feature>
<accession>A0A7S3BUA9</accession>
<feature type="transmembrane region" description="Helical" evidence="17">
    <location>
        <begin position="382"/>
        <end position="397"/>
    </location>
</feature>
<comment type="similarity">
    <text evidence="5">Belongs to the STT3 family.</text>
</comment>
<dbReference type="Pfam" id="PF02516">
    <property type="entry name" value="STT3"/>
    <property type="match status" value="1"/>
</dbReference>
<dbReference type="UniPathway" id="UPA00378"/>
<sequence length="794" mass="86851">MAAAPMLSRLLQLVLVGFAVLSAYQIRLFAVKNYGMLIHEFDPWFNFRATQYLADNGAEKFFKWFDYMSWYPLGRPVGTTIYPGMQFSAVAIWKALNEFFGVEMSLNDVCVMTPAWFGGVATALLGALTAECSGSGWAGAAAAVVMAVAPAHIMRSVAGGFDNESVAITALCLTFLLWTRSLRCEKSWPLGALAGVAYVYMVWVWGGYVFVLNMVGLHAAAIALSGNFSLGLWKAYSLWYVIGTAGAIQLPVVGLRPLKSLEELGPMGIFLLLQLLAYCEVQRQSKAMDAKAHRALLFKVFSMAAGAGVVVVAMLIPTGYFGPLSARVAGLFVKHTKTGNPLVDSVAEHQPASADAYWAHLHMLCYFAPAGFVLSLFRTTRANYFLVLYALTAYYFANKMNRLIILMGPIASALAGVAIGKGCEWALYQFVAVGRAFMGGSPDKKADKEEANGKDKAEDNDKADASKSAKGGKGTPGKGKSKKAASAAAGDEEGVGATLRTLYGQLKGPLDKVYLSPGGLLLRVCFAAWIMYSTVTYLASFWEYSHRFAEQISQPSIIFKGRLHSGEEIMVTDYLDGYNWLRENTAEDARVMAWWDYGYQITGIGNRTSLADGNTWNHEHIALLGRALTSPERRAHKIVRHLADYVLVWAGGGGDDLAKSPHMARIGTSVFPDICPGDPLCKGFGFYDRQQNPTPSMEASLLYKLTQHNVRPGVTANSTLFKEVWSSRYGKMRIFKVLRVSKKSKEWLADPANRLCDAPGSWYCPGQYPPGLPGPPKSFKKLDYDEAQKATPFK</sequence>
<evidence type="ECO:0000256" key="10">
    <source>
        <dbReference type="ARBA" id="ARBA00022723"/>
    </source>
</evidence>
<evidence type="ECO:0000256" key="3">
    <source>
        <dbReference type="ARBA" id="ARBA00004127"/>
    </source>
</evidence>
<evidence type="ECO:0000256" key="6">
    <source>
        <dbReference type="ARBA" id="ARBA00012605"/>
    </source>
</evidence>
<dbReference type="InterPro" id="IPR048307">
    <property type="entry name" value="STT3_N"/>
</dbReference>
<evidence type="ECO:0000256" key="16">
    <source>
        <dbReference type="SAM" id="MobiDB-lite"/>
    </source>
</evidence>
<evidence type="ECO:0000256" key="15">
    <source>
        <dbReference type="ARBA" id="ARBA00048829"/>
    </source>
</evidence>
<dbReference type="Gene3D" id="3.40.50.12610">
    <property type="match status" value="1"/>
</dbReference>
<evidence type="ECO:0000259" key="18">
    <source>
        <dbReference type="Pfam" id="PF02516"/>
    </source>
</evidence>
<feature type="transmembrane region" description="Helical" evidence="17">
    <location>
        <begin position="136"/>
        <end position="153"/>
    </location>
</feature>
<feature type="region of interest" description="Disordered" evidence="16">
    <location>
        <begin position="442"/>
        <end position="486"/>
    </location>
</feature>
<protein>
    <recommendedName>
        <fullName evidence="6">dolichyl-diphosphooligosaccharide--protein glycotransferase</fullName>
        <ecNumber evidence="6">2.4.99.18</ecNumber>
    </recommendedName>
</protein>
<dbReference type="PANTHER" id="PTHR13872">
    <property type="entry name" value="DOLICHYL-DIPHOSPHOOLIGOSACCHARIDE--PROTEIN GLYCOSYLTRANSFERASE SUBUNIT"/>
    <property type="match status" value="1"/>
</dbReference>
<comment type="cofactor">
    <cofactor evidence="2">
        <name>Mg(2+)</name>
        <dbReference type="ChEBI" id="CHEBI:18420"/>
    </cofactor>
</comment>
<feature type="transmembrane region" description="Helical" evidence="17">
    <location>
        <begin position="296"/>
        <end position="316"/>
    </location>
</feature>
<dbReference type="PANTHER" id="PTHR13872:SF1">
    <property type="entry name" value="DOLICHYL-DIPHOSPHOOLIGOSACCHARIDE--PROTEIN GLYCOSYLTRANSFERASE SUBUNIT STT3B"/>
    <property type="match status" value="1"/>
</dbReference>
<keyword evidence="9 17" id="KW-0812">Transmembrane</keyword>
<name>A0A7S3BUA9_9VIRI</name>
<dbReference type="FunFam" id="3.40.50.12610:FF:000003">
    <property type="entry name" value="Oligosaccharyl transferase-like protein"/>
    <property type="match status" value="1"/>
</dbReference>
<comment type="catalytic activity">
    <reaction evidence="15">
        <text>a di-trans,poly-cis-dolichyl diphosphooligosaccharide + L-asparaginyl-[protein] = N(4)-(oligosaccharide-(1-&gt;4)-N-acetyl-beta-D-glucosaminyl-(1-&gt;4)-N-acetyl-beta-D-glucosaminyl)-L-asparaginyl-[protein] + a di-trans,poly-cis-dolichyl diphosphate + H(+)</text>
        <dbReference type="Rhea" id="RHEA:22980"/>
        <dbReference type="Rhea" id="RHEA-COMP:12804"/>
        <dbReference type="Rhea" id="RHEA-COMP:12805"/>
        <dbReference type="Rhea" id="RHEA-COMP:19506"/>
        <dbReference type="Rhea" id="RHEA-COMP:19509"/>
        <dbReference type="ChEBI" id="CHEBI:15378"/>
        <dbReference type="ChEBI" id="CHEBI:50347"/>
        <dbReference type="ChEBI" id="CHEBI:57497"/>
        <dbReference type="ChEBI" id="CHEBI:57570"/>
        <dbReference type="ChEBI" id="CHEBI:132529"/>
        <dbReference type="EC" id="2.4.99.18"/>
    </reaction>
</comment>
<feature type="domain" description="STT3/PglB/AglB core" evidence="19">
    <location>
        <begin position="590"/>
        <end position="645"/>
    </location>
</feature>
<keyword evidence="11" id="KW-0460">Magnesium</keyword>
<dbReference type="EC" id="2.4.99.18" evidence="6"/>
<comment type="cofactor">
    <cofactor evidence="1">
        <name>Mn(2+)</name>
        <dbReference type="ChEBI" id="CHEBI:29035"/>
    </cofactor>
</comment>
<evidence type="ECO:0000313" key="20">
    <source>
        <dbReference type="EMBL" id="CAE0145610.1"/>
    </source>
</evidence>
<evidence type="ECO:0000256" key="5">
    <source>
        <dbReference type="ARBA" id="ARBA00010810"/>
    </source>
</evidence>
<evidence type="ECO:0000256" key="9">
    <source>
        <dbReference type="ARBA" id="ARBA00022692"/>
    </source>
</evidence>
<reference evidence="20" key="1">
    <citation type="submission" date="2021-01" db="EMBL/GenBank/DDBJ databases">
        <authorList>
            <person name="Corre E."/>
            <person name="Pelletier E."/>
            <person name="Niang G."/>
            <person name="Scheremetjew M."/>
            <person name="Finn R."/>
            <person name="Kale V."/>
            <person name="Holt S."/>
            <person name="Cochrane G."/>
            <person name="Meng A."/>
            <person name="Brown T."/>
            <person name="Cohen L."/>
        </authorList>
    </citation>
    <scope>NUCLEOTIDE SEQUENCE</scope>
    <source>
        <strain evidence="20">RCC927</strain>
    </source>
</reference>
<keyword evidence="12 17" id="KW-1133">Transmembrane helix</keyword>
<dbReference type="AlphaFoldDB" id="A0A7S3BUA9"/>
<dbReference type="GO" id="GO:0016020">
    <property type="term" value="C:membrane"/>
    <property type="evidence" value="ECO:0007669"/>
    <property type="project" value="InterPro"/>
</dbReference>
<keyword evidence="7" id="KW-0328">Glycosyltransferase</keyword>
<evidence type="ECO:0000256" key="8">
    <source>
        <dbReference type="ARBA" id="ARBA00022679"/>
    </source>
</evidence>
<keyword evidence="10" id="KW-0479">Metal-binding</keyword>
<evidence type="ECO:0000259" key="19">
    <source>
        <dbReference type="Pfam" id="PF21436"/>
    </source>
</evidence>
<dbReference type="Pfam" id="PF21436">
    <property type="entry name" value="STT3-PglB_core"/>
    <property type="match status" value="1"/>
</dbReference>
<proteinExistence type="inferred from homology"/>
<keyword evidence="8" id="KW-0808">Transferase</keyword>
<dbReference type="GO" id="GO:0046872">
    <property type="term" value="F:metal ion binding"/>
    <property type="evidence" value="ECO:0007669"/>
    <property type="project" value="UniProtKB-KW"/>
</dbReference>
<dbReference type="InterPro" id="IPR003674">
    <property type="entry name" value="Oligo_trans_STT3"/>
</dbReference>
<comment type="subcellular location">
    <subcellularLocation>
        <location evidence="3">Endomembrane system</location>
        <topology evidence="3">Multi-pass membrane protein</topology>
    </subcellularLocation>
</comment>
<gene>
    <name evidence="20" type="ORF">PSIN1315_LOCUS10442</name>
</gene>
<keyword evidence="13 17" id="KW-0472">Membrane</keyword>
<dbReference type="GO" id="GO:0004579">
    <property type="term" value="F:dolichyl-diphosphooligosaccharide-protein glycotransferase activity"/>
    <property type="evidence" value="ECO:0007669"/>
    <property type="project" value="UniProtKB-EC"/>
</dbReference>
<evidence type="ECO:0000256" key="12">
    <source>
        <dbReference type="ARBA" id="ARBA00022989"/>
    </source>
</evidence>
<feature type="transmembrane region" description="Helical" evidence="17">
    <location>
        <begin position="109"/>
        <end position="130"/>
    </location>
</feature>
<dbReference type="InterPro" id="IPR048999">
    <property type="entry name" value="STT3-PglB_core"/>
</dbReference>
<evidence type="ECO:0000256" key="17">
    <source>
        <dbReference type="SAM" id="Phobius"/>
    </source>
</evidence>
<feature type="compositionally biased region" description="Basic and acidic residues" evidence="16">
    <location>
        <begin position="442"/>
        <end position="467"/>
    </location>
</feature>
<keyword evidence="14" id="KW-0464">Manganese</keyword>
<evidence type="ECO:0000256" key="7">
    <source>
        <dbReference type="ARBA" id="ARBA00022676"/>
    </source>
</evidence>
<evidence type="ECO:0000256" key="4">
    <source>
        <dbReference type="ARBA" id="ARBA00004922"/>
    </source>
</evidence>
<evidence type="ECO:0000256" key="14">
    <source>
        <dbReference type="ARBA" id="ARBA00023211"/>
    </source>
</evidence>
<organism evidence="20">
    <name type="scientific">Prasinoderma singulare</name>
    <dbReference type="NCBI Taxonomy" id="676789"/>
    <lineage>
        <taxon>Eukaryota</taxon>
        <taxon>Viridiplantae</taxon>
        <taxon>Prasinodermophyta</taxon>
        <taxon>Prasinodermophyceae</taxon>
        <taxon>Prasinodermales</taxon>
        <taxon>Prasinodermaceae</taxon>
        <taxon>Prasinoderma</taxon>
    </lineage>
</organism>
<evidence type="ECO:0000256" key="11">
    <source>
        <dbReference type="ARBA" id="ARBA00022842"/>
    </source>
</evidence>
<feature type="transmembrane region" description="Helical" evidence="17">
    <location>
        <begin position="165"/>
        <end position="182"/>
    </location>
</feature>
<evidence type="ECO:0000256" key="13">
    <source>
        <dbReference type="ARBA" id="ARBA00023136"/>
    </source>
</evidence>
<feature type="transmembrane region" description="Helical" evidence="17">
    <location>
        <begin position="357"/>
        <end position="377"/>
    </location>
</feature>